<sequence>MTELVFTVLGNTLLLAAAVHVSPGVQHVLPAAAAASEEGHDST</sequence>
<accession>A0ABW1KDK8</accession>
<gene>
    <name evidence="1" type="ORF">ACFP2T_27170</name>
</gene>
<comment type="caution">
    <text evidence="1">The sequence shown here is derived from an EMBL/GenBank/DDBJ whole genome shotgun (WGS) entry which is preliminary data.</text>
</comment>
<reference evidence="2" key="1">
    <citation type="journal article" date="2019" name="Int. J. Syst. Evol. Microbiol.">
        <title>The Global Catalogue of Microorganisms (GCM) 10K type strain sequencing project: providing services to taxonomists for standard genome sequencing and annotation.</title>
        <authorList>
            <consortium name="The Broad Institute Genomics Platform"/>
            <consortium name="The Broad Institute Genome Sequencing Center for Infectious Disease"/>
            <person name="Wu L."/>
            <person name="Ma J."/>
        </authorList>
    </citation>
    <scope>NUCLEOTIDE SEQUENCE [LARGE SCALE GENOMIC DNA]</scope>
    <source>
        <strain evidence="2">ZS-35-S2</strain>
    </source>
</reference>
<keyword evidence="2" id="KW-1185">Reference proteome</keyword>
<evidence type="ECO:0000313" key="1">
    <source>
        <dbReference type="EMBL" id="MFC6019870.1"/>
    </source>
</evidence>
<dbReference type="EMBL" id="JBHSPR010000021">
    <property type="protein sequence ID" value="MFC6019870.1"/>
    <property type="molecule type" value="Genomic_DNA"/>
</dbReference>
<proteinExistence type="predicted"/>
<name>A0ABW1KDK8_9ACTN</name>
<protein>
    <submittedName>
        <fullName evidence="1">Uncharacterized protein</fullName>
    </submittedName>
</protein>
<evidence type="ECO:0000313" key="2">
    <source>
        <dbReference type="Proteomes" id="UP001596203"/>
    </source>
</evidence>
<dbReference type="RefSeq" id="WP_377426323.1">
    <property type="nucleotide sequence ID" value="NZ_JBHSPR010000021.1"/>
</dbReference>
<dbReference type="Proteomes" id="UP001596203">
    <property type="component" value="Unassembled WGS sequence"/>
</dbReference>
<organism evidence="1 2">
    <name type="scientific">Plantactinospora solaniradicis</name>
    <dbReference type="NCBI Taxonomy" id="1723736"/>
    <lineage>
        <taxon>Bacteria</taxon>
        <taxon>Bacillati</taxon>
        <taxon>Actinomycetota</taxon>
        <taxon>Actinomycetes</taxon>
        <taxon>Micromonosporales</taxon>
        <taxon>Micromonosporaceae</taxon>
        <taxon>Plantactinospora</taxon>
    </lineage>
</organism>